<dbReference type="SUPFAM" id="SSF46689">
    <property type="entry name" value="Homeodomain-like"/>
    <property type="match status" value="1"/>
</dbReference>
<evidence type="ECO:0000256" key="3">
    <source>
        <dbReference type="ARBA" id="ARBA00023163"/>
    </source>
</evidence>
<dbReference type="PANTHER" id="PTHR47894:SF1">
    <property type="entry name" value="HTH-TYPE TRANSCRIPTIONAL REGULATOR VQSM"/>
    <property type="match status" value="1"/>
</dbReference>
<dbReference type="InterPro" id="IPR009057">
    <property type="entry name" value="Homeodomain-like_sf"/>
</dbReference>
<dbReference type="GO" id="GO:0003700">
    <property type="term" value="F:DNA-binding transcription factor activity"/>
    <property type="evidence" value="ECO:0007669"/>
    <property type="project" value="InterPro"/>
</dbReference>
<accession>A0A8J4H2D0</accession>
<dbReference type="PRINTS" id="PR00032">
    <property type="entry name" value="HTHARAC"/>
</dbReference>
<protein>
    <submittedName>
        <fullName evidence="5">Transcriptional regulator</fullName>
    </submittedName>
</protein>
<dbReference type="InterPro" id="IPR020449">
    <property type="entry name" value="Tscrpt_reg_AraC-type_HTH"/>
</dbReference>
<evidence type="ECO:0000313" key="6">
    <source>
        <dbReference type="Proteomes" id="UP000677918"/>
    </source>
</evidence>
<dbReference type="Pfam" id="PF12833">
    <property type="entry name" value="HTH_18"/>
    <property type="match status" value="1"/>
</dbReference>
<name>A0A8J4H2D0_9BACL</name>
<reference evidence="5" key="1">
    <citation type="submission" date="2021-04" db="EMBL/GenBank/DDBJ databases">
        <title>Draft genome sequence of Xylanibacillus composti strain K13.</title>
        <authorList>
            <person name="Uke A."/>
            <person name="Chhe C."/>
            <person name="Baramee S."/>
            <person name="Kosugi A."/>
        </authorList>
    </citation>
    <scope>NUCLEOTIDE SEQUENCE</scope>
    <source>
        <strain evidence="5">K13</strain>
    </source>
</reference>
<evidence type="ECO:0000256" key="1">
    <source>
        <dbReference type="ARBA" id="ARBA00023015"/>
    </source>
</evidence>
<dbReference type="PANTHER" id="PTHR47894">
    <property type="entry name" value="HTH-TYPE TRANSCRIPTIONAL REGULATOR GADX"/>
    <property type="match status" value="1"/>
</dbReference>
<dbReference type="AlphaFoldDB" id="A0A8J4H2D0"/>
<dbReference type="RefSeq" id="WP_244864999.1">
    <property type="nucleotide sequence ID" value="NZ_BOVK01000013.1"/>
</dbReference>
<dbReference type="Proteomes" id="UP000677918">
    <property type="component" value="Unassembled WGS sequence"/>
</dbReference>
<dbReference type="GO" id="GO:0000976">
    <property type="term" value="F:transcription cis-regulatory region binding"/>
    <property type="evidence" value="ECO:0007669"/>
    <property type="project" value="TreeGrafter"/>
</dbReference>
<comment type="caution">
    <text evidence="5">The sequence shown here is derived from an EMBL/GenBank/DDBJ whole genome shotgun (WGS) entry which is preliminary data.</text>
</comment>
<feature type="domain" description="HTH araC/xylS-type" evidence="4">
    <location>
        <begin position="235"/>
        <end position="333"/>
    </location>
</feature>
<gene>
    <name evidence="5" type="ORF">XYCOK13_09510</name>
</gene>
<keyword evidence="2" id="KW-0238">DNA-binding</keyword>
<dbReference type="SMART" id="SM00342">
    <property type="entry name" value="HTH_ARAC"/>
    <property type="match status" value="1"/>
</dbReference>
<evidence type="ECO:0000313" key="5">
    <source>
        <dbReference type="EMBL" id="GIQ68127.1"/>
    </source>
</evidence>
<dbReference type="Pfam" id="PF12625">
    <property type="entry name" value="Arabinose_bd"/>
    <property type="match status" value="1"/>
</dbReference>
<keyword evidence="6" id="KW-1185">Reference proteome</keyword>
<dbReference type="Gene3D" id="1.10.10.60">
    <property type="entry name" value="Homeodomain-like"/>
    <property type="match status" value="1"/>
</dbReference>
<evidence type="ECO:0000256" key="2">
    <source>
        <dbReference type="ARBA" id="ARBA00023125"/>
    </source>
</evidence>
<dbReference type="PROSITE" id="PS01124">
    <property type="entry name" value="HTH_ARAC_FAMILY_2"/>
    <property type="match status" value="1"/>
</dbReference>
<dbReference type="EMBL" id="BOVK01000013">
    <property type="protein sequence ID" value="GIQ68127.1"/>
    <property type="molecule type" value="Genomic_DNA"/>
</dbReference>
<dbReference type="InterPro" id="IPR032687">
    <property type="entry name" value="AraC-type_N"/>
</dbReference>
<organism evidence="5 6">
    <name type="scientific">Xylanibacillus composti</name>
    <dbReference type="NCBI Taxonomy" id="1572762"/>
    <lineage>
        <taxon>Bacteria</taxon>
        <taxon>Bacillati</taxon>
        <taxon>Bacillota</taxon>
        <taxon>Bacilli</taxon>
        <taxon>Bacillales</taxon>
        <taxon>Paenibacillaceae</taxon>
        <taxon>Xylanibacillus</taxon>
    </lineage>
</organism>
<dbReference type="InterPro" id="IPR018060">
    <property type="entry name" value="HTH_AraC"/>
</dbReference>
<proteinExistence type="predicted"/>
<sequence>MRSDYGFAISMLYPLKKSLLMQGCDFEHVCRQVGFDADRLHDPEDRIDEEDLIRLMYEAAAHTQDDHFGLHQGALTDVSDLGILGYVMMHSANVKDALQCYRRYHDILCSGYNMDWQVQGNELRLYFLHVHASNISRHCMEDMVSAVFHLLGRMASRPVPVRELHFRHEPPSDVSPYTKIFGIVPRFSAAHNMLLVDKEVLDYPILYADARLRRTFEPMAESMLEQLVQGKVFTDKVVQHMMDCLPAAFPSLPETARAFGLSARSLQARLKEEQTTYQELAAQVRREIAVSYLRKLDYSIAEIAYLLHFSEPSSFSMAFKRWTGLTPGQYRDQLLRQTGAG</sequence>
<evidence type="ECO:0000259" key="4">
    <source>
        <dbReference type="PROSITE" id="PS01124"/>
    </source>
</evidence>
<keyword evidence="3" id="KW-0804">Transcription</keyword>
<keyword evidence="1" id="KW-0805">Transcription regulation</keyword>
<dbReference type="GO" id="GO:0005829">
    <property type="term" value="C:cytosol"/>
    <property type="evidence" value="ECO:0007669"/>
    <property type="project" value="TreeGrafter"/>
</dbReference>